<reference evidence="4 5" key="1">
    <citation type="submission" date="2018-03" db="EMBL/GenBank/DDBJ databases">
        <title>Genomic Encyclopedia of Archaeal and Bacterial Type Strains, Phase II (KMG-II): from individual species to whole genera.</title>
        <authorList>
            <person name="Goeker M."/>
        </authorList>
    </citation>
    <scope>NUCLEOTIDE SEQUENCE [LARGE SCALE GENOMIC DNA]</scope>
    <source>
        <strain evidence="4 5">DSM 45312</strain>
    </source>
</reference>
<dbReference type="RefSeq" id="WP_106585558.1">
    <property type="nucleotide sequence ID" value="NZ_PYGA01000020.1"/>
</dbReference>
<feature type="region of interest" description="Disordered" evidence="2">
    <location>
        <begin position="1"/>
        <end position="29"/>
    </location>
</feature>
<protein>
    <submittedName>
        <fullName evidence="4">Anti-sigma regulatory factor (Ser/Thr protein kinase)</fullName>
    </submittedName>
</protein>
<evidence type="ECO:0000256" key="1">
    <source>
        <dbReference type="ARBA" id="ARBA00022527"/>
    </source>
</evidence>
<feature type="domain" description="Histidine kinase/HSP90-like ATPase" evidence="3">
    <location>
        <begin position="39"/>
        <end position="137"/>
    </location>
</feature>
<sequence length="165" mass="18114">MAERSPDPDPASGPHPSPEEPHDTTADPVAVRRRFPGLANQIRHARRFVARQLGDTPTAATATLLTSELATNAVTHSASGSFGGKFEVAVYRADTWVRVEVRDLGSSEQPRAQHRDPYDASENGRGLDLVEALAEKWGTDPRPDGMGRLVWFELTWEDHPAPEEP</sequence>
<name>A0A2P8D250_9ACTN</name>
<organism evidence="4 5">
    <name type="scientific">Murinocardiopsis flavida</name>
    <dbReference type="NCBI Taxonomy" id="645275"/>
    <lineage>
        <taxon>Bacteria</taxon>
        <taxon>Bacillati</taxon>
        <taxon>Actinomycetota</taxon>
        <taxon>Actinomycetes</taxon>
        <taxon>Streptosporangiales</taxon>
        <taxon>Nocardiopsidaceae</taxon>
        <taxon>Murinocardiopsis</taxon>
    </lineage>
</organism>
<dbReference type="PANTHER" id="PTHR35526">
    <property type="entry name" value="ANTI-SIGMA-F FACTOR RSBW-RELATED"/>
    <property type="match status" value="1"/>
</dbReference>
<accession>A0A2P8D250</accession>
<dbReference type="SUPFAM" id="SSF55874">
    <property type="entry name" value="ATPase domain of HSP90 chaperone/DNA topoisomerase II/histidine kinase"/>
    <property type="match status" value="1"/>
</dbReference>
<dbReference type="AlphaFoldDB" id="A0A2P8D250"/>
<dbReference type="Pfam" id="PF13581">
    <property type="entry name" value="HATPase_c_2"/>
    <property type="match status" value="1"/>
</dbReference>
<comment type="caution">
    <text evidence="4">The sequence shown here is derived from an EMBL/GenBank/DDBJ whole genome shotgun (WGS) entry which is preliminary data.</text>
</comment>
<dbReference type="CDD" id="cd16936">
    <property type="entry name" value="HATPase_RsbW-like"/>
    <property type="match status" value="1"/>
</dbReference>
<evidence type="ECO:0000259" key="3">
    <source>
        <dbReference type="Pfam" id="PF13581"/>
    </source>
</evidence>
<dbReference type="Proteomes" id="UP000240542">
    <property type="component" value="Unassembled WGS sequence"/>
</dbReference>
<dbReference type="InterPro" id="IPR050267">
    <property type="entry name" value="Anti-sigma-factor_SerPK"/>
</dbReference>
<keyword evidence="5" id="KW-1185">Reference proteome</keyword>
<proteinExistence type="predicted"/>
<keyword evidence="1" id="KW-0723">Serine/threonine-protein kinase</keyword>
<evidence type="ECO:0000313" key="5">
    <source>
        <dbReference type="Proteomes" id="UP000240542"/>
    </source>
</evidence>
<dbReference type="Gene3D" id="3.30.565.10">
    <property type="entry name" value="Histidine kinase-like ATPase, C-terminal domain"/>
    <property type="match status" value="1"/>
</dbReference>
<dbReference type="InterPro" id="IPR036890">
    <property type="entry name" value="HATPase_C_sf"/>
</dbReference>
<keyword evidence="4" id="KW-0808">Transferase</keyword>
<dbReference type="EMBL" id="PYGA01000020">
    <property type="protein sequence ID" value="PSK91292.1"/>
    <property type="molecule type" value="Genomic_DNA"/>
</dbReference>
<evidence type="ECO:0000256" key="2">
    <source>
        <dbReference type="SAM" id="MobiDB-lite"/>
    </source>
</evidence>
<dbReference type="GO" id="GO:0004674">
    <property type="term" value="F:protein serine/threonine kinase activity"/>
    <property type="evidence" value="ECO:0007669"/>
    <property type="project" value="UniProtKB-KW"/>
</dbReference>
<dbReference type="OrthoDB" id="4284922at2"/>
<dbReference type="InterPro" id="IPR003594">
    <property type="entry name" value="HATPase_dom"/>
</dbReference>
<keyword evidence="4" id="KW-0418">Kinase</keyword>
<dbReference type="PANTHER" id="PTHR35526:SF3">
    <property type="entry name" value="ANTI-SIGMA-F FACTOR RSBW"/>
    <property type="match status" value="1"/>
</dbReference>
<evidence type="ECO:0000313" key="4">
    <source>
        <dbReference type="EMBL" id="PSK91292.1"/>
    </source>
</evidence>
<gene>
    <name evidence="4" type="ORF">CLV63_12018</name>
</gene>